<dbReference type="InterPro" id="IPR011460">
    <property type="entry name" value="Lcl_C"/>
</dbReference>
<dbReference type="OrthoDB" id="8555302at2"/>
<gene>
    <name evidence="3" type="ORF">DES41_104424</name>
</gene>
<dbReference type="Pfam" id="PF07603">
    <property type="entry name" value="Lcl_C"/>
    <property type="match status" value="1"/>
</dbReference>
<evidence type="ECO:0000259" key="2">
    <source>
        <dbReference type="Pfam" id="PF07603"/>
    </source>
</evidence>
<comment type="caution">
    <text evidence="3">The sequence shown here is derived from an EMBL/GenBank/DDBJ whole genome shotgun (WGS) entry which is preliminary data.</text>
</comment>
<accession>A0A368Y022</accession>
<reference evidence="3 4" key="1">
    <citation type="submission" date="2018-07" db="EMBL/GenBank/DDBJ databases">
        <title>Genomic Encyclopedia of Type Strains, Phase IV (KMG-IV): sequencing the most valuable type-strain genomes for metagenomic binning, comparative biology and taxonomic classification.</title>
        <authorList>
            <person name="Goeker M."/>
        </authorList>
    </citation>
    <scope>NUCLEOTIDE SEQUENCE [LARGE SCALE GENOMIC DNA]</scope>
    <source>
        <strain evidence="3 4">DSM 21634</strain>
    </source>
</reference>
<evidence type="ECO:0000256" key="1">
    <source>
        <dbReference type="SAM" id="SignalP"/>
    </source>
</evidence>
<evidence type="ECO:0000313" key="3">
    <source>
        <dbReference type="EMBL" id="RCW71604.1"/>
    </source>
</evidence>
<dbReference type="PROSITE" id="PS51257">
    <property type="entry name" value="PROKAR_LIPOPROTEIN"/>
    <property type="match status" value="1"/>
</dbReference>
<feature type="signal peptide" evidence="1">
    <location>
        <begin position="1"/>
        <end position="27"/>
    </location>
</feature>
<keyword evidence="1" id="KW-0732">Signal</keyword>
<sequence>MTTTRISRATLWLAVAAACVAAAPATAQTSANGPYYAMPSWDQTLPAASRFIVLSNFASQAVLDRETGLVWERTPSTDRFDQTLPPTLVFGGIHAEEHCLDLRTGGRMGWRLPSAAELASLIDPTRSAPALPAGHPFDIGTSQSFWTSSRYYPERFAVAHRIVNIFNGVTGAVDGTTTTQPVWCVRGGADAGR</sequence>
<feature type="domain" description="Lcl C-terminal" evidence="2">
    <location>
        <begin position="61"/>
        <end position="186"/>
    </location>
</feature>
<organism evidence="3 4">
    <name type="scientific">Pseudorhodoferax soli</name>
    <dbReference type="NCBI Taxonomy" id="545864"/>
    <lineage>
        <taxon>Bacteria</taxon>
        <taxon>Pseudomonadati</taxon>
        <taxon>Pseudomonadota</taxon>
        <taxon>Betaproteobacteria</taxon>
        <taxon>Burkholderiales</taxon>
        <taxon>Comamonadaceae</taxon>
    </lineage>
</organism>
<evidence type="ECO:0000313" key="4">
    <source>
        <dbReference type="Proteomes" id="UP000252884"/>
    </source>
</evidence>
<dbReference type="Proteomes" id="UP000252884">
    <property type="component" value="Unassembled WGS sequence"/>
</dbReference>
<proteinExistence type="predicted"/>
<name>A0A368Y022_9BURK</name>
<protein>
    <submittedName>
        <fullName evidence="3">Uncharacterized protein DUF1566</fullName>
    </submittedName>
</protein>
<keyword evidence="4" id="KW-1185">Reference proteome</keyword>
<feature type="chain" id="PRO_5016703710" evidence="1">
    <location>
        <begin position="28"/>
        <end position="193"/>
    </location>
</feature>
<dbReference type="AlphaFoldDB" id="A0A368Y022"/>
<dbReference type="RefSeq" id="WP_114468809.1">
    <property type="nucleotide sequence ID" value="NZ_QPJK01000004.1"/>
</dbReference>
<dbReference type="EMBL" id="QPJK01000004">
    <property type="protein sequence ID" value="RCW71604.1"/>
    <property type="molecule type" value="Genomic_DNA"/>
</dbReference>